<feature type="domain" description="HTH tetR-type" evidence="5">
    <location>
        <begin position="4"/>
        <end position="64"/>
    </location>
</feature>
<dbReference type="Gene3D" id="1.10.357.10">
    <property type="entry name" value="Tetracycline Repressor, domain 2"/>
    <property type="match status" value="1"/>
</dbReference>
<keyword evidence="1" id="KW-0805">Transcription regulation</keyword>
<dbReference type="EMBL" id="BMRP01000003">
    <property type="protein sequence ID" value="GGU49718.1"/>
    <property type="molecule type" value="Genomic_DNA"/>
</dbReference>
<dbReference type="InterPro" id="IPR001647">
    <property type="entry name" value="HTH_TetR"/>
</dbReference>
<evidence type="ECO:0000256" key="2">
    <source>
        <dbReference type="ARBA" id="ARBA00023125"/>
    </source>
</evidence>
<dbReference type="PROSITE" id="PS01081">
    <property type="entry name" value="HTH_TETR_1"/>
    <property type="match status" value="1"/>
</dbReference>
<dbReference type="PROSITE" id="PS50977">
    <property type="entry name" value="HTH_TETR_2"/>
    <property type="match status" value="1"/>
</dbReference>
<keyword evidence="3" id="KW-0804">Transcription</keyword>
<dbReference type="PANTHER" id="PTHR30055:SF234">
    <property type="entry name" value="HTH-TYPE TRANSCRIPTIONAL REGULATOR BETI"/>
    <property type="match status" value="1"/>
</dbReference>
<dbReference type="RefSeq" id="WP_189297179.1">
    <property type="nucleotide sequence ID" value="NZ_BMRP01000003.1"/>
</dbReference>
<evidence type="ECO:0000313" key="7">
    <source>
        <dbReference type="Proteomes" id="UP000654471"/>
    </source>
</evidence>
<keyword evidence="2 4" id="KW-0238">DNA-binding</keyword>
<dbReference type="Proteomes" id="UP000654471">
    <property type="component" value="Unassembled WGS sequence"/>
</dbReference>
<sequence length="231" mass="26142">MERSERGERILEVAGELLVAWGYGRVTIDEIARRAKVGKGTVYLHWKTKDALLLTVVLKAKTRALQRHLARMRADPLEVLPSRMMGAYYGDFLAEPVLRALYTDDVDVLGRLNDSSKKEFAELVALGDRVLCRHLEALREHGLMYEDTDVRHQQYALLATATGFFTAEALLFDRAPDTPEIRGGIFAESLRRMLETTPSYDAAAAAAPEIIALYEEFEARSAEEMRRQLRN</sequence>
<dbReference type="PANTHER" id="PTHR30055">
    <property type="entry name" value="HTH-TYPE TRANSCRIPTIONAL REGULATOR RUTR"/>
    <property type="match status" value="1"/>
</dbReference>
<dbReference type="PRINTS" id="PR00455">
    <property type="entry name" value="HTHTETR"/>
</dbReference>
<dbReference type="Pfam" id="PF00440">
    <property type="entry name" value="TetR_N"/>
    <property type="match status" value="1"/>
</dbReference>
<feature type="DNA-binding region" description="H-T-H motif" evidence="4">
    <location>
        <begin position="27"/>
        <end position="46"/>
    </location>
</feature>
<accession>A0ABQ2UTS5</accession>
<evidence type="ECO:0000259" key="5">
    <source>
        <dbReference type="PROSITE" id="PS50977"/>
    </source>
</evidence>
<reference evidence="7" key="1">
    <citation type="journal article" date="2019" name="Int. J. Syst. Evol. Microbiol.">
        <title>The Global Catalogue of Microorganisms (GCM) 10K type strain sequencing project: providing services to taxonomists for standard genome sequencing and annotation.</title>
        <authorList>
            <consortium name="The Broad Institute Genomics Platform"/>
            <consortium name="The Broad Institute Genome Sequencing Center for Infectious Disease"/>
            <person name="Wu L."/>
            <person name="Ma J."/>
        </authorList>
    </citation>
    <scope>NUCLEOTIDE SEQUENCE [LARGE SCALE GENOMIC DNA]</scope>
    <source>
        <strain evidence="7">JCM 3399</strain>
    </source>
</reference>
<dbReference type="InterPro" id="IPR023772">
    <property type="entry name" value="DNA-bd_HTH_TetR-type_CS"/>
</dbReference>
<comment type="caution">
    <text evidence="6">The sequence shown here is derived from an EMBL/GenBank/DDBJ whole genome shotgun (WGS) entry which is preliminary data.</text>
</comment>
<dbReference type="SUPFAM" id="SSF46689">
    <property type="entry name" value="Homeodomain-like"/>
    <property type="match status" value="1"/>
</dbReference>
<gene>
    <name evidence="6" type="ORF">GCM10010211_12400</name>
</gene>
<evidence type="ECO:0000256" key="3">
    <source>
        <dbReference type="ARBA" id="ARBA00023163"/>
    </source>
</evidence>
<dbReference type="InterPro" id="IPR050109">
    <property type="entry name" value="HTH-type_TetR-like_transc_reg"/>
</dbReference>
<organism evidence="6 7">
    <name type="scientific">Streptomyces albospinus</name>
    <dbReference type="NCBI Taxonomy" id="285515"/>
    <lineage>
        <taxon>Bacteria</taxon>
        <taxon>Bacillati</taxon>
        <taxon>Actinomycetota</taxon>
        <taxon>Actinomycetes</taxon>
        <taxon>Kitasatosporales</taxon>
        <taxon>Streptomycetaceae</taxon>
        <taxon>Streptomyces</taxon>
    </lineage>
</organism>
<evidence type="ECO:0000256" key="4">
    <source>
        <dbReference type="PROSITE-ProRule" id="PRU00335"/>
    </source>
</evidence>
<evidence type="ECO:0000256" key="1">
    <source>
        <dbReference type="ARBA" id="ARBA00023015"/>
    </source>
</evidence>
<dbReference type="InterPro" id="IPR009057">
    <property type="entry name" value="Homeodomain-like_sf"/>
</dbReference>
<proteinExistence type="predicted"/>
<name>A0ABQ2UTS5_9ACTN</name>
<protein>
    <submittedName>
        <fullName evidence="6">TetR family transcriptional regulator</fullName>
    </submittedName>
</protein>
<evidence type="ECO:0000313" key="6">
    <source>
        <dbReference type="EMBL" id="GGU49718.1"/>
    </source>
</evidence>
<keyword evidence="7" id="KW-1185">Reference proteome</keyword>